<organism evidence="2 3">
    <name type="scientific">Terasakiella brassicae</name>
    <dbReference type="NCBI Taxonomy" id="1634917"/>
    <lineage>
        <taxon>Bacteria</taxon>
        <taxon>Pseudomonadati</taxon>
        <taxon>Pseudomonadota</taxon>
        <taxon>Alphaproteobacteria</taxon>
        <taxon>Rhodospirillales</taxon>
        <taxon>Terasakiellaceae</taxon>
        <taxon>Terasakiella</taxon>
    </lineage>
</organism>
<sequence>MAADIELRTTFFITAVAVAAKLSLVLKEAKNISLEAMNAKALVARAGENVRTFKPITDYMVELANDTIHLVEDINREALMISRSSLTALRGKDAVYHFNRAKEKSKDALYRESYEEAAKLAERDLREFQEKLHKNTQRLHTLLEEIETRMLAANVVTSTSRLEAATVSTIYRANFEAIVAKFEHAAKNIRTIVKDCRKVLNKR</sequence>
<dbReference type="EMBL" id="BMHV01000001">
    <property type="protein sequence ID" value="GGF50986.1"/>
    <property type="molecule type" value="Genomic_DNA"/>
</dbReference>
<reference evidence="2" key="2">
    <citation type="submission" date="2020-09" db="EMBL/GenBank/DDBJ databases">
        <authorList>
            <person name="Sun Q."/>
            <person name="Zhou Y."/>
        </authorList>
    </citation>
    <scope>NUCLEOTIDE SEQUENCE</scope>
    <source>
        <strain evidence="2">CGMCC 1.15254</strain>
    </source>
</reference>
<evidence type="ECO:0008006" key="4">
    <source>
        <dbReference type="Google" id="ProtNLM"/>
    </source>
</evidence>
<keyword evidence="3" id="KW-1185">Reference proteome</keyword>
<evidence type="ECO:0000313" key="2">
    <source>
        <dbReference type="EMBL" id="GGF50986.1"/>
    </source>
</evidence>
<dbReference type="RefSeq" id="WP_188659691.1">
    <property type="nucleotide sequence ID" value="NZ_BMHV01000001.1"/>
</dbReference>
<dbReference type="AlphaFoldDB" id="A0A917BMT5"/>
<name>A0A917BMT5_9PROT</name>
<comment type="caution">
    <text evidence="2">The sequence shown here is derived from an EMBL/GenBank/DDBJ whole genome shotgun (WGS) entry which is preliminary data.</text>
</comment>
<keyword evidence="1" id="KW-0175">Coiled coil</keyword>
<proteinExistence type="predicted"/>
<accession>A0A917BMT5</accession>
<protein>
    <recommendedName>
        <fullName evidence="4">Chemotaxis protein</fullName>
    </recommendedName>
</protein>
<evidence type="ECO:0000313" key="3">
    <source>
        <dbReference type="Proteomes" id="UP000632498"/>
    </source>
</evidence>
<gene>
    <name evidence="2" type="ORF">GCM10011332_00290</name>
</gene>
<dbReference type="Proteomes" id="UP000632498">
    <property type="component" value="Unassembled WGS sequence"/>
</dbReference>
<reference evidence="2" key="1">
    <citation type="journal article" date="2014" name="Int. J. Syst. Evol. Microbiol.">
        <title>Complete genome sequence of Corynebacterium casei LMG S-19264T (=DSM 44701T), isolated from a smear-ripened cheese.</title>
        <authorList>
            <consortium name="US DOE Joint Genome Institute (JGI-PGF)"/>
            <person name="Walter F."/>
            <person name="Albersmeier A."/>
            <person name="Kalinowski J."/>
            <person name="Ruckert C."/>
        </authorList>
    </citation>
    <scope>NUCLEOTIDE SEQUENCE</scope>
    <source>
        <strain evidence="2">CGMCC 1.15254</strain>
    </source>
</reference>
<feature type="coiled-coil region" evidence="1">
    <location>
        <begin position="111"/>
        <end position="145"/>
    </location>
</feature>
<evidence type="ECO:0000256" key="1">
    <source>
        <dbReference type="SAM" id="Coils"/>
    </source>
</evidence>